<dbReference type="EMBL" id="JAINUF010000010">
    <property type="protein sequence ID" value="KAJ8348806.1"/>
    <property type="molecule type" value="Genomic_DNA"/>
</dbReference>
<dbReference type="Pfam" id="PF20478">
    <property type="entry name" value="P2RX7_C"/>
    <property type="match status" value="1"/>
</dbReference>
<organism evidence="3 4">
    <name type="scientific">Synaphobranchus kaupii</name>
    <name type="common">Kaup's arrowtooth eel</name>
    <dbReference type="NCBI Taxonomy" id="118154"/>
    <lineage>
        <taxon>Eukaryota</taxon>
        <taxon>Metazoa</taxon>
        <taxon>Chordata</taxon>
        <taxon>Craniata</taxon>
        <taxon>Vertebrata</taxon>
        <taxon>Euteleostomi</taxon>
        <taxon>Actinopterygii</taxon>
        <taxon>Neopterygii</taxon>
        <taxon>Teleostei</taxon>
        <taxon>Anguilliformes</taxon>
        <taxon>Synaphobranchidae</taxon>
        <taxon>Synaphobranchus</taxon>
    </lineage>
</organism>
<name>A0A9Q1F155_SYNKA</name>
<sequence length="191" mass="22100">MDKCAEAGELECMTAHPGFEGVCLNEWVLQAVHNQFRQLYGEMPEASVEGLLRHCSYRNFVRWCWGFLGRRVRVVIPSCIITRIREKFPEASGQYVGFNPPPTPLSEDTLHPIVLAPDHSITQLIVQDYDERLLHAGPERVFTEIRRTYWILCGRQAVKKHQRQCLGCRKWRSKPMVPKMADLPSARLRLN</sequence>
<evidence type="ECO:0008006" key="5">
    <source>
        <dbReference type="Google" id="ProtNLM"/>
    </source>
</evidence>
<accession>A0A9Q1F155</accession>
<dbReference type="InterPro" id="IPR046815">
    <property type="entry name" value="P2RX7_C"/>
</dbReference>
<feature type="domain" description="P2X purinoreceptor 7 intracellular" evidence="2">
    <location>
        <begin position="4"/>
        <end position="98"/>
    </location>
</feature>
<dbReference type="PANTHER" id="PTHR36981:SF9">
    <property type="entry name" value="NANOR-RELATED"/>
    <property type="match status" value="1"/>
</dbReference>
<reference evidence="3" key="1">
    <citation type="journal article" date="2023" name="Science">
        <title>Genome structures resolve the early diversification of teleost fishes.</title>
        <authorList>
            <person name="Parey E."/>
            <person name="Louis A."/>
            <person name="Montfort J."/>
            <person name="Bouchez O."/>
            <person name="Roques C."/>
            <person name="Iampietro C."/>
            <person name="Lluch J."/>
            <person name="Castinel A."/>
            <person name="Donnadieu C."/>
            <person name="Desvignes T."/>
            <person name="Floi Bucao C."/>
            <person name="Jouanno E."/>
            <person name="Wen M."/>
            <person name="Mejri S."/>
            <person name="Dirks R."/>
            <person name="Jansen H."/>
            <person name="Henkel C."/>
            <person name="Chen W.J."/>
            <person name="Zahm M."/>
            <person name="Cabau C."/>
            <person name="Klopp C."/>
            <person name="Thompson A.W."/>
            <person name="Robinson-Rechavi M."/>
            <person name="Braasch I."/>
            <person name="Lecointre G."/>
            <person name="Bobe J."/>
            <person name="Postlethwait J.H."/>
            <person name="Berthelot C."/>
            <person name="Roest Crollius H."/>
            <person name="Guiguen Y."/>
        </authorList>
    </citation>
    <scope>NUCLEOTIDE SEQUENCE</scope>
    <source>
        <strain evidence="3">WJC10195</strain>
    </source>
</reference>
<dbReference type="PANTHER" id="PTHR36981">
    <property type="entry name" value="ZGC:195170"/>
    <property type="match status" value="1"/>
</dbReference>
<evidence type="ECO:0000313" key="4">
    <source>
        <dbReference type="Proteomes" id="UP001152622"/>
    </source>
</evidence>
<evidence type="ECO:0000259" key="2">
    <source>
        <dbReference type="Pfam" id="PF20478"/>
    </source>
</evidence>
<evidence type="ECO:0000313" key="3">
    <source>
        <dbReference type="EMBL" id="KAJ8348806.1"/>
    </source>
</evidence>
<keyword evidence="4" id="KW-1185">Reference proteome</keyword>
<feature type="domain" description="Integrase zinc-binding" evidence="1">
    <location>
        <begin position="118"/>
        <end position="173"/>
    </location>
</feature>
<dbReference type="InterPro" id="IPR041588">
    <property type="entry name" value="Integrase_H2C2"/>
</dbReference>
<gene>
    <name evidence="3" type="ORF">SKAU_G00273950</name>
</gene>
<dbReference type="Proteomes" id="UP001152622">
    <property type="component" value="Chromosome 10"/>
</dbReference>
<comment type="caution">
    <text evidence="3">The sequence shown here is derived from an EMBL/GenBank/DDBJ whole genome shotgun (WGS) entry which is preliminary data.</text>
</comment>
<evidence type="ECO:0000259" key="1">
    <source>
        <dbReference type="Pfam" id="PF17921"/>
    </source>
</evidence>
<proteinExistence type="predicted"/>
<dbReference type="Pfam" id="PF17921">
    <property type="entry name" value="Integrase_H2C2"/>
    <property type="match status" value="1"/>
</dbReference>
<protein>
    <recommendedName>
        <fullName evidence="5">Integrase zinc-binding domain-containing protein</fullName>
    </recommendedName>
</protein>
<dbReference type="AlphaFoldDB" id="A0A9Q1F155"/>
<dbReference type="OrthoDB" id="8433683at2759"/>